<dbReference type="AlphaFoldDB" id="A0A2H3FS18"/>
<dbReference type="EMBL" id="MABQ02000013">
    <property type="protein sequence ID" value="PCD21486.1"/>
    <property type="molecule type" value="Genomic_DNA"/>
</dbReference>
<organism evidence="2 3">
    <name type="scientific">Fusarium oxysporum f. sp. radicis-cucumerinum</name>
    <dbReference type="NCBI Taxonomy" id="327505"/>
    <lineage>
        <taxon>Eukaryota</taxon>
        <taxon>Fungi</taxon>
        <taxon>Dikarya</taxon>
        <taxon>Ascomycota</taxon>
        <taxon>Pezizomycotina</taxon>
        <taxon>Sordariomycetes</taxon>
        <taxon>Hypocreomycetidae</taxon>
        <taxon>Hypocreales</taxon>
        <taxon>Nectriaceae</taxon>
        <taxon>Fusarium</taxon>
        <taxon>Fusarium oxysporum species complex</taxon>
    </lineage>
</organism>
<gene>
    <name evidence="2" type="ORF">AU210_016448</name>
</gene>
<evidence type="ECO:0000256" key="1">
    <source>
        <dbReference type="SAM" id="Coils"/>
    </source>
</evidence>
<comment type="caution">
    <text evidence="2">The sequence shown here is derived from an EMBL/GenBank/DDBJ whole genome shotgun (WGS) entry which is preliminary data.</text>
</comment>
<protein>
    <submittedName>
        <fullName evidence="2">Uncharacterized protein</fullName>
    </submittedName>
</protein>
<evidence type="ECO:0000313" key="3">
    <source>
        <dbReference type="Proteomes" id="UP000219602"/>
    </source>
</evidence>
<sequence>MIRRSVFFARSKTNGERGSGNEELKYQPLPWPDTKHWLHGTLLPLHGLDLVDTHKSVEKTGTLNGSPACYKYDSSSKSFSWARGYEDDGAKRSERYFAFVLLNGGKLCEQSYAAWIPVEDIQGSDANKAAIVEHTQIALVTERLDQLESERVAVMKEKEGFDANRMLLAITCQFVKPGWQVGLDKCDETWWARVLKLTF</sequence>
<accession>A0A2H3FS18</accession>
<proteinExistence type="predicted"/>
<reference evidence="2 3" key="1">
    <citation type="journal article" date="2016" name="Environ. Microbiol.">
        <title>Effector profiles distinguish formae speciales of Fusarium oxysporum.</title>
        <authorList>
            <person name="van Dam P."/>
            <person name="Fokkens L."/>
            <person name="Schmidt S.M."/>
            <person name="Linmans J.H."/>
            <person name="Kistler H.C."/>
            <person name="Ma L.J."/>
            <person name="Rep M."/>
        </authorList>
    </citation>
    <scope>NUCLEOTIDE SEQUENCE [LARGE SCALE GENOMIC DNA]</scope>
    <source>
        <strain evidence="2 3">Forc016</strain>
    </source>
</reference>
<dbReference type="STRING" id="327505.A0A2H3FS18"/>
<keyword evidence="1" id="KW-0175">Coiled coil</keyword>
<reference evidence="2 3" key="2">
    <citation type="journal article" date="2017" name="Sci. Rep.">
        <title>A mobile pathogenicity chromosome in Fusarium oxysporum for infection of multiple cucurbit species.</title>
        <authorList>
            <person name="van Dam P."/>
            <person name="Fokkens L."/>
            <person name="Ayukawa Y."/>
            <person name="van der Gragt M."/>
            <person name="Ter Horst A."/>
            <person name="Brankovics B."/>
            <person name="Houterman P.M."/>
            <person name="Arie T."/>
            <person name="Rep M."/>
        </authorList>
    </citation>
    <scope>NUCLEOTIDE SEQUENCE [LARGE SCALE GENOMIC DNA]</scope>
    <source>
        <strain evidence="2 3">Forc016</strain>
    </source>
</reference>
<feature type="coiled-coil region" evidence="1">
    <location>
        <begin position="137"/>
        <end position="164"/>
    </location>
</feature>
<name>A0A2H3FS18_FUSOX</name>
<dbReference type="Proteomes" id="UP000219602">
    <property type="component" value="Unassembled WGS sequence"/>
</dbReference>
<evidence type="ECO:0000313" key="2">
    <source>
        <dbReference type="EMBL" id="PCD21486.1"/>
    </source>
</evidence>